<dbReference type="Proteomes" id="UP000594262">
    <property type="component" value="Unplaced"/>
</dbReference>
<feature type="coiled-coil region" evidence="1">
    <location>
        <begin position="419"/>
        <end position="496"/>
    </location>
</feature>
<keyword evidence="1" id="KW-0175">Coiled coil</keyword>
<feature type="compositionally biased region" description="Basic and acidic residues" evidence="2">
    <location>
        <begin position="192"/>
        <end position="205"/>
    </location>
</feature>
<evidence type="ECO:0000256" key="1">
    <source>
        <dbReference type="SAM" id="Coils"/>
    </source>
</evidence>
<sequence>MEVESHKMTQKTSISNKNIIESNVPKRRSNVINLNATKFLLQNETSSRRLIGASVFIPSTCWSKKSSHDRDIKINIKAGGKDLCGSEQNNQSEKLDEISPVIKNCTNDKHKTTVIDMETTNIHHNRFISSTIFVPSSSKAKCSRDIEVNIQGDIREAIFEQKDECPNIEEKEEKKVPFISRSDEEQTAVKSETQKENSKKDESQRKIDELLQQLTRSKEDVEKQRTLCRKERVSLDKTRSQVIDMQVKYVKEYGKHKHTQKVSDEKVQELSNKFSEQQKLIEQLMTEKNALLAERDSAERKIEDLESCLTKERDNHRTILLEKCQIIEEFERELEELKTLNEQLKRIVENEKEFQHEEIKAKLQVIEELSKEKLKAESILEKQIDDTARLKEVLDKRIIEISELEKRKFYAENAFKTQIESVDEVINKLQDQLDCSNAERVSALDKVTELEEKYSSKATVLKNELEKTSKEYQDTREALKEKVKAFEKLAKNESKMVAKVEQREIQLRARTEEVVKLNKAMNISEESVRNKNEELIKAKDKLKRQEAINKSLLNQQKFNKTEAQTKDDELSKVKNKLVATQKYVISLKEEIAQQQTENDIAGSTKSKKKRKKKNKAQQLTEKNSLEPPSSQRVLNKNEESSDHSFVGQKASEDVMRAKENDNEIIVTVTQTDYTTEPPAQESDFEFNEEENEDKGWGFKKKLFFVFFIISFVLCFDLYLSTFQRSIWDLPVASIDLISVIQGMWNYCMGDMQLSL</sequence>
<dbReference type="EnsemblMetazoa" id="CLYHEMT002693.1">
    <property type="protein sequence ID" value="CLYHEMP002693.1"/>
    <property type="gene ID" value="CLYHEMG002693"/>
</dbReference>
<name>A0A7M5V301_9CNID</name>
<accession>A0A7M5V301</accession>
<evidence type="ECO:0000256" key="3">
    <source>
        <dbReference type="SAM" id="Phobius"/>
    </source>
</evidence>
<feature type="compositionally biased region" description="Basic and acidic residues" evidence="2">
    <location>
        <begin position="170"/>
        <end position="184"/>
    </location>
</feature>
<feature type="compositionally biased region" description="Polar residues" evidence="2">
    <location>
        <begin position="616"/>
        <end position="634"/>
    </location>
</feature>
<feature type="compositionally biased region" description="Basic residues" evidence="2">
    <location>
        <begin position="605"/>
        <end position="615"/>
    </location>
</feature>
<evidence type="ECO:0000256" key="2">
    <source>
        <dbReference type="SAM" id="MobiDB-lite"/>
    </source>
</evidence>
<feature type="transmembrane region" description="Helical" evidence="3">
    <location>
        <begin position="702"/>
        <end position="719"/>
    </location>
</feature>
<keyword evidence="3" id="KW-0812">Transmembrane</keyword>
<feature type="region of interest" description="Disordered" evidence="2">
    <location>
        <begin position="593"/>
        <end position="650"/>
    </location>
</feature>
<evidence type="ECO:0000313" key="4">
    <source>
        <dbReference type="EnsemblMetazoa" id="CLYHEMP002693.1"/>
    </source>
</evidence>
<feature type="coiled-coil region" evidence="1">
    <location>
        <begin position="521"/>
        <end position="555"/>
    </location>
</feature>
<dbReference type="AlphaFoldDB" id="A0A7M5V301"/>
<proteinExistence type="predicted"/>
<feature type="compositionally biased region" description="Polar residues" evidence="2">
    <location>
        <begin position="593"/>
        <end position="604"/>
    </location>
</feature>
<feature type="region of interest" description="Disordered" evidence="2">
    <location>
        <begin position="170"/>
        <end position="205"/>
    </location>
</feature>
<evidence type="ECO:0000313" key="5">
    <source>
        <dbReference type="Proteomes" id="UP000594262"/>
    </source>
</evidence>
<protein>
    <submittedName>
        <fullName evidence="4">Uncharacterized protein</fullName>
    </submittedName>
</protein>
<reference evidence="4" key="1">
    <citation type="submission" date="2021-01" db="UniProtKB">
        <authorList>
            <consortium name="EnsemblMetazoa"/>
        </authorList>
    </citation>
    <scope>IDENTIFICATION</scope>
</reference>
<keyword evidence="5" id="KW-1185">Reference proteome</keyword>
<feature type="coiled-coil region" evidence="1">
    <location>
        <begin position="267"/>
        <end position="386"/>
    </location>
</feature>
<keyword evidence="3" id="KW-0472">Membrane</keyword>
<organism evidence="4 5">
    <name type="scientific">Clytia hemisphaerica</name>
    <dbReference type="NCBI Taxonomy" id="252671"/>
    <lineage>
        <taxon>Eukaryota</taxon>
        <taxon>Metazoa</taxon>
        <taxon>Cnidaria</taxon>
        <taxon>Hydrozoa</taxon>
        <taxon>Hydroidolina</taxon>
        <taxon>Leptothecata</taxon>
        <taxon>Obeliida</taxon>
        <taxon>Clytiidae</taxon>
        <taxon>Clytia</taxon>
    </lineage>
</organism>
<keyword evidence="3" id="KW-1133">Transmembrane helix</keyword>